<dbReference type="Gene3D" id="2.120.10.30">
    <property type="entry name" value="TolB, C-terminal domain"/>
    <property type="match status" value="1"/>
</dbReference>
<gene>
    <name evidence="4" type="ORF">KHA99_19485</name>
</gene>
<proteinExistence type="inferred from homology"/>
<sequence>MNKTTDFITGLTFSEDPRIYNGYLWFSDFFSKQVLKADMDTGEVETVCRLDDQPSGLGWLPDGRMLVVSMLNRKVYRLETNGELTEYADLNHIATYHCNDMLVDKAGRAYVGNFGGNLSAIAKKYGREALKNMELPTAAIACIEPNGDVKVVAENMLFPNGTVLTDNGKTMIIAETYGNCLTAFDVEKDGTLVNRRTWAQFDNIYPDGICIDSEGAIWASNPIENAVYRVKEGGEITDKVQTSQNCYAVALGGKEGRTLYCCTAQTSDPVDAVHLKCGKIETIEVKVPALNV</sequence>
<evidence type="ECO:0000313" key="5">
    <source>
        <dbReference type="Proteomes" id="UP000679749"/>
    </source>
</evidence>
<reference evidence="4" key="1">
    <citation type="submission" date="2021-05" db="EMBL/GenBank/DDBJ databases">
        <title>Novel Bacillus species.</title>
        <authorList>
            <person name="Liu G."/>
        </authorList>
    </citation>
    <scope>NUCLEOTIDE SEQUENCE</scope>
    <source>
        <strain evidence="4">FJAT-49825</strain>
    </source>
</reference>
<dbReference type="SUPFAM" id="SSF63829">
    <property type="entry name" value="Calcium-dependent phosphotriesterase"/>
    <property type="match status" value="1"/>
</dbReference>
<dbReference type="InterPro" id="IPR011042">
    <property type="entry name" value="6-blade_b-propeller_TolB-like"/>
</dbReference>
<comment type="caution">
    <text evidence="4">The sequence shown here is derived from an EMBL/GenBank/DDBJ whole genome shotgun (WGS) entry which is preliminary data.</text>
</comment>
<dbReference type="PANTHER" id="PTHR47572:SF4">
    <property type="entry name" value="LACTONASE DRP35"/>
    <property type="match status" value="1"/>
</dbReference>
<accession>A0A942YW14</accession>
<protein>
    <submittedName>
        <fullName evidence="4">SMP-30/gluconolactonase/LRE family protein</fullName>
    </submittedName>
</protein>
<feature type="domain" description="SMP-30/Gluconolactonase/LRE-like region" evidence="3">
    <location>
        <begin position="21"/>
        <end position="264"/>
    </location>
</feature>
<evidence type="ECO:0000256" key="1">
    <source>
        <dbReference type="ARBA" id="ARBA00008853"/>
    </source>
</evidence>
<dbReference type="AlphaFoldDB" id="A0A942YW14"/>
<organism evidence="4 5">
    <name type="scientific">Neobacillus rhizophilus</name>
    <dbReference type="NCBI Taxonomy" id="2833579"/>
    <lineage>
        <taxon>Bacteria</taxon>
        <taxon>Bacillati</taxon>
        <taxon>Bacillota</taxon>
        <taxon>Bacilli</taxon>
        <taxon>Bacillales</taxon>
        <taxon>Bacillaceae</taxon>
        <taxon>Neobacillus</taxon>
    </lineage>
</organism>
<dbReference type="Pfam" id="PF08450">
    <property type="entry name" value="SGL"/>
    <property type="match status" value="1"/>
</dbReference>
<keyword evidence="5" id="KW-1185">Reference proteome</keyword>
<dbReference type="EMBL" id="JAGYPF010000004">
    <property type="protein sequence ID" value="MBS4214634.1"/>
    <property type="molecule type" value="Genomic_DNA"/>
</dbReference>
<evidence type="ECO:0000313" key="4">
    <source>
        <dbReference type="EMBL" id="MBS4214634.1"/>
    </source>
</evidence>
<dbReference type="InterPro" id="IPR051262">
    <property type="entry name" value="SMP-30/CGR1_Lactonase"/>
</dbReference>
<evidence type="ECO:0000256" key="2">
    <source>
        <dbReference type="ARBA" id="ARBA00022801"/>
    </source>
</evidence>
<keyword evidence="2" id="KW-0378">Hydrolase</keyword>
<comment type="similarity">
    <text evidence="1">Belongs to the SMP-30/CGR1 family.</text>
</comment>
<dbReference type="InterPro" id="IPR013658">
    <property type="entry name" value="SGL"/>
</dbReference>
<evidence type="ECO:0000259" key="3">
    <source>
        <dbReference type="Pfam" id="PF08450"/>
    </source>
</evidence>
<dbReference type="GO" id="GO:0016787">
    <property type="term" value="F:hydrolase activity"/>
    <property type="evidence" value="ECO:0007669"/>
    <property type="project" value="UniProtKB-KW"/>
</dbReference>
<dbReference type="Proteomes" id="UP000679749">
    <property type="component" value="Unassembled WGS sequence"/>
</dbReference>
<dbReference type="RefSeq" id="WP_213119164.1">
    <property type="nucleotide sequence ID" value="NZ_JAGYPF010000004.1"/>
</dbReference>
<dbReference type="PANTHER" id="PTHR47572">
    <property type="entry name" value="LIPOPROTEIN-RELATED"/>
    <property type="match status" value="1"/>
</dbReference>
<name>A0A942YW14_9BACI</name>